<organism evidence="2">
    <name type="scientific">Entomoneis paludosa</name>
    <dbReference type="NCBI Taxonomy" id="265537"/>
    <lineage>
        <taxon>Eukaryota</taxon>
        <taxon>Sar</taxon>
        <taxon>Stramenopiles</taxon>
        <taxon>Ochrophyta</taxon>
        <taxon>Bacillariophyta</taxon>
        <taxon>Bacillariophyceae</taxon>
        <taxon>Bacillariophycidae</taxon>
        <taxon>Entomoneidaceae</taxon>
        <taxon>Entomoneis</taxon>
    </lineage>
</organism>
<feature type="compositionally biased region" description="Polar residues" evidence="1">
    <location>
        <begin position="99"/>
        <end position="113"/>
    </location>
</feature>
<dbReference type="EMBL" id="HBHT01003754">
    <property type="protein sequence ID" value="CAD9944874.1"/>
    <property type="molecule type" value="Transcribed_RNA"/>
</dbReference>
<gene>
    <name evidence="2" type="ORF">APAL1065_LOCUS2525</name>
</gene>
<proteinExistence type="predicted"/>
<evidence type="ECO:0000313" key="2">
    <source>
        <dbReference type="EMBL" id="CAD9944874.1"/>
    </source>
</evidence>
<feature type="region of interest" description="Disordered" evidence="1">
    <location>
        <begin position="25"/>
        <end position="49"/>
    </location>
</feature>
<reference evidence="2" key="1">
    <citation type="submission" date="2021-01" db="EMBL/GenBank/DDBJ databases">
        <authorList>
            <person name="Corre E."/>
            <person name="Pelletier E."/>
            <person name="Niang G."/>
            <person name="Scheremetjew M."/>
            <person name="Finn R."/>
            <person name="Kale V."/>
            <person name="Holt S."/>
            <person name="Cochrane G."/>
            <person name="Meng A."/>
            <person name="Brown T."/>
            <person name="Cohen L."/>
        </authorList>
    </citation>
    <scope>NUCLEOTIDE SEQUENCE</scope>
    <source>
        <strain evidence="2">CCMP125</strain>
    </source>
</reference>
<accession>A0A7S2VBP9</accession>
<dbReference type="AlphaFoldDB" id="A0A7S2VBP9"/>
<feature type="compositionally biased region" description="Low complexity" evidence="1">
    <location>
        <begin position="31"/>
        <end position="41"/>
    </location>
</feature>
<evidence type="ECO:0000256" key="1">
    <source>
        <dbReference type="SAM" id="MobiDB-lite"/>
    </source>
</evidence>
<name>A0A7S2VBP9_9STRA</name>
<feature type="region of interest" description="Disordered" evidence="1">
    <location>
        <begin position="96"/>
        <end position="146"/>
    </location>
</feature>
<protein>
    <submittedName>
        <fullName evidence="2">Uncharacterized protein</fullName>
    </submittedName>
</protein>
<feature type="compositionally biased region" description="Low complexity" evidence="1">
    <location>
        <begin position="122"/>
        <end position="139"/>
    </location>
</feature>
<sequence length="335" mass="37396">MKQMALEYLADGLQHICEWKQHPQAPDVLGSSHSSSRSSSHYVSAADGSNSQQVFDKLVEFRKFATLQKQIRQQLQQATLHQYGRDQIPRIFQHRQHQLQRTNNVSPNQSTPDSVADPAGASPSLSSSHSSSSSNSQESPVGRAPDTRTLQSIWAKTQANDLIIDHPLLQATGLEPPELPNNTGNPQTREDYDIFRNELLVNLMQTMIQSQLEPLLAHLSLALDELLVLAATTAAKAADQPLRRSRRQRRHAQVQFQKAVTQLVHQWHDLLQTTVAQHVQQALASLGSLLVPPLARTTTVPSTPPSSCALWRPRRTWHGVATEADDEEMDYVFES</sequence>